<evidence type="ECO:0000313" key="3">
    <source>
        <dbReference type="Proteomes" id="UP001149079"/>
    </source>
</evidence>
<feature type="compositionally biased region" description="Low complexity" evidence="1">
    <location>
        <begin position="96"/>
        <end position="109"/>
    </location>
</feature>
<sequence length="251" mass="28240">MVPTMSVLTIVHRALPPLSLPWRRRTSLKGKAPELQIQEILNEKNHPLSPGPGPEANWNQSVMHRDVVQIAVKSDAPEHNDTPQSATSITDNTIPADSDSSSECQAESSNQARRSRARIVRAVGWASIVRSGARWTEEQEVELVRAQRQLGRCQKAWSSEQEVWLSYVQALSEEKEAHEGFLSMRHRQQDEEQYQFRKAWKRRRSSSTDDEAQQSAVETGNRLGRLRPRLPRYGSGQRLGVTGSTAVAVEG</sequence>
<evidence type="ECO:0000313" key="2">
    <source>
        <dbReference type="EMBL" id="KAJ5135237.1"/>
    </source>
</evidence>
<dbReference type="OrthoDB" id="4362041at2759"/>
<keyword evidence="3" id="KW-1185">Reference proteome</keyword>
<feature type="compositionally biased region" description="Polar residues" evidence="1">
    <location>
        <begin position="82"/>
        <end position="95"/>
    </location>
</feature>
<dbReference type="GeneID" id="81404429"/>
<name>A0A9W9H087_9EURO</name>
<dbReference type="RefSeq" id="XP_056522209.1">
    <property type="nucleotide sequence ID" value="XM_056665259.1"/>
</dbReference>
<dbReference type="AlphaFoldDB" id="A0A9W9H087"/>
<accession>A0A9W9H087</accession>
<feature type="region of interest" description="Disordered" evidence="1">
    <location>
        <begin position="201"/>
        <end position="251"/>
    </location>
</feature>
<proteinExistence type="predicted"/>
<reference evidence="2" key="1">
    <citation type="submission" date="2022-11" db="EMBL/GenBank/DDBJ databases">
        <authorList>
            <person name="Petersen C."/>
        </authorList>
    </citation>
    <scope>NUCLEOTIDE SEQUENCE</scope>
    <source>
        <strain evidence="2">IBT 22155</strain>
    </source>
</reference>
<reference evidence="2" key="2">
    <citation type="journal article" date="2023" name="IMA Fungus">
        <title>Comparative genomic study of the Penicillium genus elucidates a diverse pangenome and 15 lateral gene transfer events.</title>
        <authorList>
            <person name="Petersen C."/>
            <person name="Sorensen T."/>
            <person name="Nielsen M.R."/>
            <person name="Sondergaard T.E."/>
            <person name="Sorensen J.L."/>
            <person name="Fitzpatrick D.A."/>
            <person name="Frisvad J.C."/>
            <person name="Nielsen K.L."/>
        </authorList>
    </citation>
    <scope>NUCLEOTIDE SEQUENCE</scope>
    <source>
        <strain evidence="2">IBT 22155</strain>
    </source>
</reference>
<organism evidence="2 3">
    <name type="scientific">Penicillium bovifimosum</name>
    <dbReference type="NCBI Taxonomy" id="126998"/>
    <lineage>
        <taxon>Eukaryota</taxon>
        <taxon>Fungi</taxon>
        <taxon>Dikarya</taxon>
        <taxon>Ascomycota</taxon>
        <taxon>Pezizomycotina</taxon>
        <taxon>Eurotiomycetes</taxon>
        <taxon>Eurotiomycetidae</taxon>
        <taxon>Eurotiales</taxon>
        <taxon>Aspergillaceae</taxon>
        <taxon>Penicillium</taxon>
    </lineage>
</organism>
<evidence type="ECO:0000256" key="1">
    <source>
        <dbReference type="SAM" id="MobiDB-lite"/>
    </source>
</evidence>
<dbReference type="Proteomes" id="UP001149079">
    <property type="component" value="Unassembled WGS sequence"/>
</dbReference>
<gene>
    <name evidence="2" type="ORF">N7515_004515</name>
</gene>
<comment type="caution">
    <text evidence="2">The sequence shown here is derived from an EMBL/GenBank/DDBJ whole genome shotgun (WGS) entry which is preliminary data.</text>
</comment>
<protein>
    <submittedName>
        <fullName evidence="2">Uncharacterized protein</fullName>
    </submittedName>
</protein>
<dbReference type="EMBL" id="JAPQKL010000004">
    <property type="protein sequence ID" value="KAJ5135237.1"/>
    <property type="molecule type" value="Genomic_DNA"/>
</dbReference>
<feature type="region of interest" description="Disordered" evidence="1">
    <location>
        <begin position="74"/>
        <end position="115"/>
    </location>
</feature>